<proteinExistence type="predicted"/>
<protein>
    <submittedName>
        <fullName evidence="3">Long-chain fatty acid--CoA ligase</fullName>
    </submittedName>
</protein>
<sequence length="567" mass="61314">MVLLDELAARPPGAPLPVRLVPDMLEETARAHPQRSAVEFLGRRITYRTLAALVDRAALGLQELGLKPGERVGLCLPNSPYFVIFYFAVMKAGGVVVNYNPLYSDPELCRQMLDSGTVMMVVPDVAAIHDKVVAVAARTDLRRVILCSLADAMPWLKGRLFRVARRRDLVRAGSNSLHVPFARLIANAGQPLAVTSDPQDVALLQYTGGTTGTPKGASLTHANLTANSAQELLVVGCDELRAGDVRVLGVLPLFHVFALTSVLNFAVATGAEMILLPRFEMKSLLRTIRRTHPTMFPAVPTLYGAISNAVEGGPRKQKRAMQSIRTCVSGGAPLPAEVKQRFEALTGCHVVEGYGLSEASPVLTCNPLGAGKPGSAGLPLENTVIEIRDLEDPTRILGAGERGEVCARGPQVMQGYWQRPEETASTMIDGALRTGDVGYLDEDGYLFLVDRIKDLILCSGYNVYPRAIEEALYSHPDVLETTVIGVPDAHRGEAPKAFVVLRPDADANVQLLFAHLGPLLSRIEMPREIEIRDELPHTMVGKLSKKELVAEEAARVSPQAVSGERVA</sequence>
<evidence type="ECO:0000313" key="3">
    <source>
        <dbReference type="EMBL" id="TLU71763.1"/>
    </source>
</evidence>
<dbReference type="InterPro" id="IPR042099">
    <property type="entry name" value="ANL_N_sf"/>
</dbReference>
<reference evidence="3 4" key="1">
    <citation type="submission" date="2019-05" db="EMBL/GenBank/DDBJ databases">
        <authorList>
            <person name="Pankratov T."/>
            <person name="Grouzdev D."/>
        </authorList>
    </citation>
    <scope>NUCLEOTIDE SEQUENCE [LARGE SCALE GENOMIC DNA]</scope>
    <source>
        <strain evidence="3 4">KEBCLARHB70R</strain>
    </source>
</reference>
<gene>
    <name evidence="3" type="ORF">FE263_14960</name>
</gene>
<dbReference type="InterPro" id="IPR020845">
    <property type="entry name" value="AMP-binding_CS"/>
</dbReference>
<dbReference type="SUPFAM" id="SSF56801">
    <property type="entry name" value="Acetyl-CoA synthetase-like"/>
    <property type="match status" value="1"/>
</dbReference>
<dbReference type="PANTHER" id="PTHR43767:SF12">
    <property type="entry name" value="AMP-DEPENDENT SYNTHETASE AND LIGASE"/>
    <property type="match status" value="1"/>
</dbReference>
<accession>A0A5R9J4H2</accession>
<dbReference type="Gene3D" id="3.40.50.12780">
    <property type="entry name" value="N-terminal domain of ligase-like"/>
    <property type="match status" value="1"/>
</dbReference>
<name>A0A5R9J4H2_9PROT</name>
<feature type="domain" description="AMP-binding enzyme C-terminal" evidence="2">
    <location>
        <begin position="468"/>
        <end position="542"/>
    </location>
</feature>
<dbReference type="OrthoDB" id="9803968at2"/>
<keyword evidence="4" id="KW-1185">Reference proteome</keyword>
<dbReference type="CDD" id="cd05936">
    <property type="entry name" value="FC-FACS_FadD_like"/>
    <property type="match status" value="1"/>
</dbReference>
<keyword evidence="3" id="KW-0436">Ligase</keyword>
<dbReference type="Proteomes" id="UP000305654">
    <property type="component" value="Unassembled WGS sequence"/>
</dbReference>
<evidence type="ECO:0000313" key="4">
    <source>
        <dbReference type="Proteomes" id="UP000305654"/>
    </source>
</evidence>
<organism evidence="3 4">
    <name type="scientific">Lichenicoccus roseus</name>
    <dbReference type="NCBI Taxonomy" id="2683649"/>
    <lineage>
        <taxon>Bacteria</taxon>
        <taxon>Pseudomonadati</taxon>
        <taxon>Pseudomonadota</taxon>
        <taxon>Alphaproteobacteria</taxon>
        <taxon>Acetobacterales</taxon>
        <taxon>Acetobacteraceae</taxon>
        <taxon>Lichenicoccus</taxon>
    </lineage>
</organism>
<dbReference type="PROSITE" id="PS00455">
    <property type="entry name" value="AMP_BINDING"/>
    <property type="match status" value="1"/>
</dbReference>
<evidence type="ECO:0000259" key="1">
    <source>
        <dbReference type="Pfam" id="PF00501"/>
    </source>
</evidence>
<dbReference type="AlphaFoldDB" id="A0A5R9J4H2"/>
<feature type="domain" description="AMP-dependent synthetase/ligase" evidence="1">
    <location>
        <begin position="25"/>
        <end position="417"/>
    </location>
</feature>
<dbReference type="Gene3D" id="3.30.300.30">
    <property type="match status" value="1"/>
</dbReference>
<dbReference type="Pfam" id="PF00501">
    <property type="entry name" value="AMP-binding"/>
    <property type="match status" value="1"/>
</dbReference>
<dbReference type="InterPro" id="IPR025110">
    <property type="entry name" value="AMP-bd_C"/>
</dbReference>
<comment type="caution">
    <text evidence="3">The sequence shown here is derived from an EMBL/GenBank/DDBJ whole genome shotgun (WGS) entry which is preliminary data.</text>
</comment>
<dbReference type="Pfam" id="PF13193">
    <property type="entry name" value="AMP-binding_C"/>
    <property type="match status" value="1"/>
</dbReference>
<dbReference type="InterPro" id="IPR050237">
    <property type="entry name" value="ATP-dep_AMP-bd_enzyme"/>
</dbReference>
<dbReference type="PANTHER" id="PTHR43767">
    <property type="entry name" value="LONG-CHAIN-FATTY-ACID--COA LIGASE"/>
    <property type="match status" value="1"/>
</dbReference>
<dbReference type="RefSeq" id="WP_138326833.1">
    <property type="nucleotide sequence ID" value="NZ_VCDI01000005.1"/>
</dbReference>
<evidence type="ECO:0000259" key="2">
    <source>
        <dbReference type="Pfam" id="PF13193"/>
    </source>
</evidence>
<dbReference type="GO" id="GO:0016877">
    <property type="term" value="F:ligase activity, forming carbon-sulfur bonds"/>
    <property type="evidence" value="ECO:0007669"/>
    <property type="project" value="UniProtKB-ARBA"/>
</dbReference>
<dbReference type="InterPro" id="IPR045851">
    <property type="entry name" value="AMP-bd_C_sf"/>
</dbReference>
<dbReference type="InterPro" id="IPR000873">
    <property type="entry name" value="AMP-dep_synth/lig_dom"/>
</dbReference>
<dbReference type="EMBL" id="VCDI01000005">
    <property type="protein sequence ID" value="TLU71763.1"/>
    <property type="molecule type" value="Genomic_DNA"/>
</dbReference>